<sequence length="289" mass="30217">MENLEPRQRLGSSIFALNAGAVSGFPALQVASGTAIPVLTDGNLILGGDYPSISATGTNPLTLQGGNESGVIIAKGNLTVSGTATARGLEVLGGETKIEISNKFSQKVCHSGGNENGSQSVVLGGCLEEEGEGGTDLNNPNLLEKIVTAVKDFFRSLGILVENGIATVRELFAEKVTVKKLEISEKAQFVDQATGEIYCVWLENGEWQKVKSECGEISVSTEPELAEVLEIASGTPEAILGTSSPEVAEFTATSAPAAPQDNGMNLAPEEQEPEQEPENTPESGNKDLQ</sequence>
<accession>A0A1G1ZKF6</accession>
<name>A0A1G1ZKF6_9BACT</name>
<dbReference type="STRING" id="1798405.A3E64_00560"/>
<dbReference type="Proteomes" id="UP000177174">
    <property type="component" value="Unassembled WGS sequence"/>
</dbReference>
<gene>
    <name evidence="2" type="ORF">A3E64_00560</name>
</gene>
<proteinExistence type="predicted"/>
<organism evidence="2 3">
    <name type="scientific">Candidatus Harrisonbacteria bacterium RIFCSPHIGHO2_12_FULL_48_16</name>
    <dbReference type="NCBI Taxonomy" id="1798405"/>
    <lineage>
        <taxon>Bacteria</taxon>
        <taxon>Candidatus Harrisoniibacteriota</taxon>
    </lineage>
</organism>
<dbReference type="AlphaFoldDB" id="A0A1G1ZKF6"/>
<evidence type="ECO:0000313" key="2">
    <source>
        <dbReference type="EMBL" id="OGY64327.1"/>
    </source>
</evidence>
<feature type="compositionally biased region" description="Acidic residues" evidence="1">
    <location>
        <begin position="269"/>
        <end position="279"/>
    </location>
</feature>
<comment type="caution">
    <text evidence="2">The sequence shown here is derived from an EMBL/GenBank/DDBJ whole genome shotgun (WGS) entry which is preliminary data.</text>
</comment>
<evidence type="ECO:0000313" key="3">
    <source>
        <dbReference type="Proteomes" id="UP000177174"/>
    </source>
</evidence>
<dbReference type="EMBL" id="MHJH01000021">
    <property type="protein sequence ID" value="OGY64327.1"/>
    <property type="molecule type" value="Genomic_DNA"/>
</dbReference>
<feature type="region of interest" description="Disordered" evidence="1">
    <location>
        <begin position="242"/>
        <end position="289"/>
    </location>
</feature>
<protein>
    <submittedName>
        <fullName evidence="2">Uncharacterized protein</fullName>
    </submittedName>
</protein>
<reference evidence="2 3" key="1">
    <citation type="journal article" date="2016" name="Nat. Commun.">
        <title>Thousands of microbial genomes shed light on interconnected biogeochemical processes in an aquifer system.</title>
        <authorList>
            <person name="Anantharaman K."/>
            <person name="Brown C.T."/>
            <person name="Hug L.A."/>
            <person name="Sharon I."/>
            <person name="Castelle C.J."/>
            <person name="Probst A.J."/>
            <person name="Thomas B.C."/>
            <person name="Singh A."/>
            <person name="Wilkins M.J."/>
            <person name="Karaoz U."/>
            <person name="Brodie E.L."/>
            <person name="Williams K.H."/>
            <person name="Hubbard S.S."/>
            <person name="Banfield J.F."/>
        </authorList>
    </citation>
    <scope>NUCLEOTIDE SEQUENCE [LARGE SCALE GENOMIC DNA]</scope>
</reference>
<evidence type="ECO:0000256" key="1">
    <source>
        <dbReference type="SAM" id="MobiDB-lite"/>
    </source>
</evidence>